<gene>
    <name evidence="1" type="ORF">D7V93_22550</name>
</gene>
<dbReference type="RefSeq" id="WP_120645379.1">
    <property type="nucleotide sequence ID" value="NZ_RAWB01000248.1"/>
</dbReference>
<dbReference type="AlphaFoldDB" id="A0A3A8PGQ7"/>
<dbReference type="SUPFAM" id="SSF51735">
    <property type="entry name" value="NAD(P)-binding Rossmann-fold domains"/>
    <property type="match status" value="1"/>
</dbReference>
<evidence type="ECO:0000313" key="2">
    <source>
        <dbReference type="Proteomes" id="UP000272888"/>
    </source>
</evidence>
<dbReference type="PANTHER" id="PTHR14239">
    <property type="entry name" value="DUDULIN-RELATED"/>
    <property type="match status" value="1"/>
</dbReference>
<sequence length="110" mass="12303">MEHLQRFIRDAPSELQKKAPRTKVVKAFNTVFAQHMDTGHVKGERLSLLIAGDDAAAKGRVLDFGRELGFDPIDAGPLQNARWLETMGYLNILLGYVQKLGPDIGFRVVR</sequence>
<name>A0A3A8PGQ7_9BACT</name>
<reference evidence="2" key="1">
    <citation type="submission" date="2018-09" db="EMBL/GenBank/DDBJ databases">
        <authorList>
            <person name="Livingstone P.G."/>
            <person name="Whitworth D.E."/>
        </authorList>
    </citation>
    <scope>NUCLEOTIDE SEQUENCE [LARGE SCALE GENOMIC DNA]</scope>
    <source>
        <strain evidence="2">CA051B</strain>
    </source>
</reference>
<protein>
    <recommendedName>
        <fullName evidence="3">NADP oxidoreductase</fullName>
    </recommendedName>
</protein>
<dbReference type="Gene3D" id="3.40.50.720">
    <property type="entry name" value="NAD(P)-binding Rossmann-like Domain"/>
    <property type="match status" value="1"/>
</dbReference>
<accession>A0A3A8PGQ7</accession>
<organism evidence="1 2">
    <name type="scientific">Corallococcus llansteffanensis</name>
    <dbReference type="NCBI Taxonomy" id="2316731"/>
    <lineage>
        <taxon>Bacteria</taxon>
        <taxon>Pseudomonadati</taxon>
        <taxon>Myxococcota</taxon>
        <taxon>Myxococcia</taxon>
        <taxon>Myxococcales</taxon>
        <taxon>Cystobacterineae</taxon>
        <taxon>Myxococcaceae</taxon>
        <taxon>Corallococcus</taxon>
    </lineage>
</organism>
<dbReference type="EMBL" id="RAWB01000248">
    <property type="protein sequence ID" value="RKH55537.1"/>
    <property type="molecule type" value="Genomic_DNA"/>
</dbReference>
<keyword evidence="2" id="KW-1185">Reference proteome</keyword>
<dbReference type="PANTHER" id="PTHR14239:SF10">
    <property type="entry name" value="REDUCTASE"/>
    <property type="match status" value="1"/>
</dbReference>
<dbReference type="Proteomes" id="UP000272888">
    <property type="component" value="Unassembled WGS sequence"/>
</dbReference>
<proteinExistence type="predicted"/>
<comment type="caution">
    <text evidence="1">The sequence shown here is derived from an EMBL/GenBank/DDBJ whole genome shotgun (WGS) entry which is preliminary data.</text>
</comment>
<dbReference type="InterPro" id="IPR051267">
    <property type="entry name" value="STEAP_metalloreductase"/>
</dbReference>
<dbReference type="InterPro" id="IPR036291">
    <property type="entry name" value="NAD(P)-bd_dom_sf"/>
</dbReference>
<evidence type="ECO:0008006" key="3">
    <source>
        <dbReference type="Google" id="ProtNLM"/>
    </source>
</evidence>
<evidence type="ECO:0000313" key="1">
    <source>
        <dbReference type="EMBL" id="RKH55537.1"/>
    </source>
</evidence>